<dbReference type="InterPro" id="IPR020843">
    <property type="entry name" value="ER"/>
</dbReference>
<dbReference type="PANTHER" id="PTHR45348">
    <property type="entry name" value="HYPOTHETICAL OXIDOREDUCTASE (EUROFUNG)"/>
    <property type="match status" value="1"/>
</dbReference>
<dbReference type="PANTHER" id="PTHR45348:SF2">
    <property type="entry name" value="ZINC-TYPE ALCOHOL DEHYDROGENASE-LIKE PROTEIN C2E1P3.01"/>
    <property type="match status" value="1"/>
</dbReference>
<evidence type="ECO:0000256" key="1">
    <source>
        <dbReference type="ARBA" id="ARBA00008072"/>
    </source>
</evidence>
<evidence type="ECO:0000259" key="3">
    <source>
        <dbReference type="SMART" id="SM00829"/>
    </source>
</evidence>
<dbReference type="SUPFAM" id="SSF50129">
    <property type="entry name" value="GroES-like"/>
    <property type="match status" value="1"/>
</dbReference>
<dbReference type="CDD" id="cd08249">
    <property type="entry name" value="enoyl_reductase_like"/>
    <property type="match status" value="1"/>
</dbReference>
<evidence type="ECO:0000313" key="4">
    <source>
        <dbReference type="EMBL" id="GAM35758.1"/>
    </source>
</evidence>
<comment type="similarity">
    <text evidence="1">Belongs to the zinc-containing alcohol dehydrogenase family.</text>
</comment>
<dbReference type="InterPro" id="IPR047122">
    <property type="entry name" value="Trans-enoyl_RdTase-like"/>
</dbReference>
<proteinExistence type="inferred from homology"/>
<dbReference type="InterPro" id="IPR036291">
    <property type="entry name" value="NAD(P)-bd_dom_sf"/>
</dbReference>
<gene>
    <name evidence="4" type="ORF">TCE0_017f04330</name>
</gene>
<dbReference type="Pfam" id="PF08240">
    <property type="entry name" value="ADH_N"/>
    <property type="match status" value="1"/>
</dbReference>
<reference evidence="5" key="1">
    <citation type="journal article" date="2015" name="Genome Announc.">
        <title>Draft genome sequence of Talaromyces cellulolyticus strain Y-94, a source of lignocellulosic biomass-degrading enzymes.</title>
        <authorList>
            <person name="Fujii T."/>
            <person name="Koike H."/>
            <person name="Sawayama S."/>
            <person name="Yano S."/>
            <person name="Inoue H."/>
        </authorList>
    </citation>
    <scope>NUCLEOTIDE SEQUENCE [LARGE SCALE GENOMIC DNA]</scope>
    <source>
        <strain evidence="5">Y-94</strain>
    </source>
</reference>
<sequence length="342" mass="36192">MSPILDNEAAWLDSPSAYPLRVGPGPQPDPADDEVVIKVAYGAVNPLDWKLQDQMRPIPTPNILGADVAGTVVQLGRKVTRFHVGQRVFGLCNGLIINKLPNTGWQHYSTCPEIQVCAIPDSLPLANAAVLPLSISTAAMALFVKLGLPLPSFDPKSTGKSIVIWGGSSSMGCTAIQFAVAAGYEVIATASPANFELVKSLGATHVFDYRDPDIVGKIARLLKPGESIVDCIASTATQKTASEILSKIGGGKVGCLNPPEGSFADNVELIDIFAFEPGLADTHIGDFIWRTYVPQAIAEGKLKAKPDPMIIEGGLGKVQEGIDMLRKGVSAKKIVVEIAKES</sequence>
<dbReference type="InterPro" id="IPR011032">
    <property type="entry name" value="GroES-like_sf"/>
</dbReference>
<evidence type="ECO:0000313" key="5">
    <source>
        <dbReference type="Proteomes" id="UP000053095"/>
    </source>
</evidence>
<name>A0A6V8H358_TALPI</name>
<dbReference type="SMART" id="SM00829">
    <property type="entry name" value="PKS_ER"/>
    <property type="match status" value="1"/>
</dbReference>
<dbReference type="Pfam" id="PF00107">
    <property type="entry name" value="ADH_zinc_N"/>
    <property type="match status" value="1"/>
</dbReference>
<feature type="domain" description="Enoyl reductase (ER)" evidence="3">
    <location>
        <begin position="16"/>
        <end position="336"/>
    </location>
</feature>
<protein>
    <submittedName>
        <fullName evidence="4">Zinc binding dehydrogenase</fullName>
    </submittedName>
</protein>
<dbReference type="EMBL" id="DF933813">
    <property type="protein sequence ID" value="GAM35758.1"/>
    <property type="molecule type" value="Genomic_DNA"/>
</dbReference>
<evidence type="ECO:0000256" key="2">
    <source>
        <dbReference type="ARBA" id="ARBA00023002"/>
    </source>
</evidence>
<dbReference type="InterPro" id="IPR013154">
    <property type="entry name" value="ADH-like_N"/>
</dbReference>
<dbReference type="InterPro" id="IPR013149">
    <property type="entry name" value="ADH-like_C"/>
</dbReference>
<dbReference type="AlphaFoldDB" id="A0A6V8H358"/>
<dbReference type="Gene3D" id="3.40.50.720">
    <property type="entry name" value="NAD(P)-binding Rossmann-like Domain"/>
    <property type="match status" value="1"/>
</dbReference>
<comment type="caution">
    <text evidence="4">The sequence shown here is derived from an EMBL/GenBank/DDBJ whole genome shotgun (WGS) entry which is preliminary data.</text>
</comment>
<dbReference type="GO" id="GO:0016651">
    <property type="term" value="F:oxidoreductase activity, acting on NAD(P)H"/>
    <property type="evidence" value="ECO:0007669"/>
    <property type="project" value="InterPro"/>
</dbReference>
<keyword evidence="2" id="KW-0560">Oxidoreductase</keyword>
<keyword evidence="5" id="KW-1185">Reference proteome</keyword>
<dbReference type="SUPFAM" id="SSF51735">
    <property type="entry name" value="NAD(P)-binding Rossmann-fold domains"/>
    <property type="match status" value="1"/>
</dbReference>
<accession>A0A6V8H358</accession>
<dbReference type="Proteomes" id="UP000053095">
    <property type="component" value="Unassembled WGS sequence"/>
</dbReference>
<organism evidence="4 5">
    <name type="scientific">Talaromyces pinophilus</name>
    <name type="common">Penicillium pinophilum</name>
    <dbReference type="NCBI Taxonomy" id="128442"/>
    <lineage>
        <taxon>Eukaryota</taxon>
        <taxon>Fungi</taxon>
        <taxon>Dikarya</taxon>
        <taxon>Ascomycota</taxon>
        <taxon>Pezizomycotina</taxon>
        <taxon>Eurotiomycetes</taxon>
        <taxon>Eurotiomycetidae</taxon>
        <taxon>Eurotiales</taxon>
        <taxon>Trichocomaceae</taxon>
        <taxon>Talaromyces</taxon>
        <taxon>Talaromyces sect. Talaromyces</taxon>
    </lineage>
</organism>
<dbReference type="Gene3D" id="3.90.180.10">
    <property type="entry name" value="Medium-chain alcohol dehydrogenases, catalytic domain"/>
    <property type="match status" value="1"/>
</dbReference>